<evidence type="ECO:0000256" key="15">
    <source>
        <dbReference type="ARBA" id="ARBA00048914"/>
    </source>
</evidence>
<evidence type="ECO:0000256" key="9">
    <source>
        <dbReference type="ARBA" id="ARBA00022857"/>
    </source>
</evidence>
<comment type="cofactor">
    <cofactor evidence="1 16">
        <name>FAD</name>
        <dbReference type="ChEBI" id="CHEBI:57692"/>
    </cofactor>
</comment>
<evidence type="ECO:0000256" key="1">
    <source>
        <dbReference type="ARBA" id="ARBA00001974"/>
    </source>
</evidence>
<dbReference type="EC" id="1.3.1.98" evidence="16"/>
<feature type="active site" evidence="16">
    <location>
        <position position="174"/>
    </location>
</feature>
<dbReference type="NCBIfam" id="TIGR00179">
    <property type="entry name" value="murB"/>
    <property type="match status" value="1"/>
</dbReference>
<evidence type="ECO:0000256" key="2">
    <source>
        <dbReference type="ARBA" id="ARBA00003921"/>
    </source>
</evidence>
<dbReference type="InterPro" id="IPR036318">
    <property type="entry name" value="FAD-bd_PCMH-like_sf"/>
</dbReference>
<evidence type="ECO:0000259" key="17">
    <source>
        <dbReference type="PROSITE" id="PS51387"/>
    </source>
</evidence>
<evidence type="ECO:0000313" key="19">
    <source>
        <dbReference type="Proteomes" id="UP000757890"/>
    </source>
</evidence>
<evidence type="ECO:0000256" key="5">
    <source>
        <dbReference type="ARBA" id="ARBA00022490"/>
    </source>
</evidence>
<dbReference type="PANTHER" id="PTHR21071:SF4">
    <property type="entry name" value="UDP-N-ACETYLENOLPYRUVOYLGLUCOSAMINE REDUCTASE"/>
    <property type="match status" value="1"/>
</dbReference>
<gene>
    <name evidence="16 18" type="primary">murB</name>
    <name evidence="18" type="ORF">HXL70_00710</name>
</gene>
<evidence type="ECO:0000256" key="13">
    <source>
        <dbReference type="ARBA" id="ARBA00023306"/>
    </source>
</evidence>
<comment type="subcellular location">
    <subcellularLocation>
        <location evidence="3 16">Cytoplasm</location>
    </subcellularLocation>
</comment>
<name>A0A930B6P5_9FIRM</name>
<evidence type="ECO:0000256" key="4">
    <source>
        <dbReference type="ARBA" id="ARBA00004752"/>
    </source>
</evidence>
<dbReference type="Proteomes" id="UP000757890">
    <property type="component" value="Unassembled WGS sequence"/>
</dbReference>
<organism evidence="18 19">
    <name type="scientific">Dialister invisus</name>
    <dbReference type="NCBI Taxonomy" id="218538"/>
    <lineage>
        <taxon>Bacteria</taxon>
        <taxon>Bacillati</taxon>
        <taxon>Bacillota</taxon>
        <taxon>Negativicutes</taxon>
        <taxon>Veillonellales</taxon>
        <taxon>Veillonellaceae</taxon>
        <taxon>Dialister</taxon>
    </lineage>
</organism>
<dbReference type="InterPro" id="IPR016166">
    <property type="entry name" value="FAD-bd_PCMH"/>
</dbReference>
<dbReference type="GO" id="GO:0005829">
    <property type="term" value="C:cytosol"/>
    <property type="evidence" value="ECO:0007669"/>
    <property type="project" value="TreeGrafter"/>
</dbReference>
<dbReference type="Gene3D" id="3.30.43.10">
    <property type="entry name" value="Uridine Diphospho-n-acetylenolpyruvylglucosamine Reductase, domain 2"/>
    <property type="match status" value="1"/>
</dbReference>
<dbReference type="Gene3D" id="3.30.465.10">
    <property type="match status" value="1"/>
</dbReference>
<dbReference type="GO" id="GO:0071949">
    <property type="term" value="F:FAD binding"/>
    <property type="evidence" value="ECO:0007669"/>
    <property type="project" value="InterPro"/>
</dbReference>
<dbReference type="Pfam" id="PF01565">
    <property type="entry name" value="FAD_binding_4"/>
    <property type="match status" value="1"/>
</dbReference>
<comment type="catalytic activity">
    <reaction evidence="15 16">
        <text>UDP-N-acetyl-alpha-D-muramate + NADP(+) = UDP-N-acetyl-3-O-(1-carboxyvinyl)-alpha-D-glucosamine + NADPH + H(+)</text>
        <dbReference type="Rhea" id="RHEA:12248"/>
        <dbReference type="ChEBI" id="CHEBI:15378"/>
        <dbReference type="ChEBI" id="CHEBI:57783"/>
        <dbReference type="ChEBI" id="CHEBI:58349"/>
        <dbReference type="ChEBI" id="CHEBI:68483"/>
        <dbReference type="ChEBI" id="CHEBI:70757"/>
        <dbReference type="EC" id="1.3.1.98"/>
    </reaction>
</comment>
<keyword evidence="11 16" id="KW-0573">Peptidoglycan synthesis</keyword>
<comment type="caution">
    <text evidence="18">The sequence shown here is derived from an EMBL/GenBank/DDBJ whole genome shotgun (WGS) entry which is preliminary data.</text>
</comment>
<evidence type="ECO:0000256" key="10">
    <source>
        <dbReference type="ARBA" id="ARBA00022960"/>
    </source>
</evidence>
<keyword evidence="7 16" id="KW-0285">Flavoprotein</keyword>
<dbReference type="InterPro" id="IPR016167">
    <property type="entry name" value="FAD-bd_PCMH_sub1"/>
</dbReference>
<sequence>MVAYTELFSSFLRRNQIKLNEPMSRHTTFGIGGAADCFVMPETIEELQKVIVEVTKANVPFFILGGGANLLVRDKGIRGVVIYTGRLQSIIHEGNRLRVAAGVSTAKAAKAAMEHGLSGMEFAAGIPGTIGGAAYMNAGAYNGEMADIVVSVLSCNRNGQLSVYNKSKLHYDYRHSLFMENGEIIVEITVELALGNIRDIEVMMEEFNRRRRMKQPLEKKSAGSTFKRPAGYFVGQMIEEMGLKGFAIGDAKVSMKHAGFLINDGHASCTDMMNLISEIKRRVFDGYGVELMTEVQIVGEE</sequence>
<evidence type="ECO:0000256" key="7">
    <source>
        <dbReference type="ARBA" id="ARBA00022630"/>
    </source>
</evidence>
<comment type="function">
    <text evidence="2 16">Cell wall formation.</text>
</comment>
<dbReference type="InterPro" id="IPR011601">
    <property type="entry name" value="MurB_C"/>
</dbReference>
<dbReference type="HAMAP" id="MF_00037">
    <property type="entry name" value="MurB"/>
    <property type="match status" value="1"/>
</dbReference>
<keyword evidence="13 16" id="KW-0131">Cell cycle</keyword>
<dbReference type="InterPro" id="IPR016169">
    <property type="entry name" value="FAD-bd_PCMH_sub2"/>
</dbReference>
<protein>
    <recommendedName>
        <fullName evidence="16">UDP-N-acetylenolpyruvoylglucosamine reductase</fullName>
        <ecNumber evidence="16">1.3.1.98</ecNumber>
    </recommendedName>
    <alternativeName>
        <fullName evidence="16">UDP-N-acetylmuramate dehydrogenase</fullName>
    </alternativeName>
</protein>
<dbReference type="NCBIfam" id="NF010480">
    <property type="entry name" value="PRK13905.1"/>
    <property type="match status" value="1"/>
</dbReference>
<feature type="active site" description="Proton donor" evidence="16">
    <location>
        <position position="224"/>
    </location>
</feature>
<keyword evidence="10 16" id="KW-0133">Cell shape</keyword>
<keyword evidence="9 16" id="KW-0521">NADP</keyword>
<comment type="similarity">
    <text evidence="16">Belongs to the MurB family.</text>
</comment>
<keyword evidence="6 16" id="KW-0132">Cell division</keyword>
<evidence type="ECO:0000256" key="8">
    <source>
        <dbReference type="ARBA" id="ARBA00022827"/>
    </source>
</evidence>
<keyword evidence="12 16" id="KW-0560">Oxidoreductase</keyword>
<feature type="active site" evidence="16">
    <location>
        <position position="294"/>
    </location>
</feature>
<dbReference type="InterPro" id="IPR006094">
    <property type="entry name" value="Oxid_FAD_bind_N"/>
</dbReference>
<keyword evidence="5 16" id="KW-0963">Cytoplasm</keyword>
<evidence type="ECO:0000256" key="11">
    <source>
        <dbReference type="ARBA" id="ARBA00022984"/>
    </source>
</evidence>
<feature type="domain" description="FAD-binding PCMH-type" evidence="17">
    <location>
        <begin position="31"/>
        <end position="195"/>
    </location>
</feature>
<keyword evidence="8 16" id="KW-0274">FAD</keyword>
<dbReference type="SUPFAM" id="SSF56194">
    <property type="entry name" value="Uridine diphospho-N-Acetylenolpyruvylglucosamine reductase, MurB, C-terminal domain"/>
    <property type="match status" value="1"/>
</dbReference>
<dbReference type="RefSeq" id="WP_276638323.1">
    <property type="nucleotide sequence ID" value="NZ_DBFJMR010000054.1"/>
</dbReference>
<dbReference type="Pfam" id="PF02873">
    <property type="entry name" value="MurB_C"/>
    <property type="match status" value="1"/>
</dbReference>
<dbReference type="GO" id="GO:0009252">
    <property type="term" value="P:peptidoglycan biosynthetic process"/>
    <property type="evidence" value="ECO:0007669"/>
    <property type="project" value="UniProtKB-UniRule"/>
</dbReference>
<evidence type="ECO:0000313" key="18">
    <source>
        <dbReference type="EMBL" id="MBF1128559.1"/>
    </source>
</evidence>
<dbReference type="Gene3D" id="3.90.78.10">
    <property type="entry name" value="UDP-N-acetylenolpyruvoylglucosamine reductase, C-terminal domain"/>
    <property type="match status" value="1"/>
</dbReference>
<evidence type="ECO:0000256" key="14">
    <source>
        <dbReference type="ARBA" id="ARBA00023316"/>
    </source>
</evidence>
<comment type="pathway">
    <text evidence="4 16">Cell wall biogenesis; peptidoglycan biosynthesis.</text>
</comment>
<dbReference type="GO" id="GO:0008762">
    <property type="term" value="F:UDP-N-acetylmuramate dehydrogenase activity"/>
    <property type="evidence" value="ECO:0007669"/>
    <property type="project" value="UniProtKB-UniRule"/>
</dbReference>
<proteinExistence type="inferred from homology"/>
<dbReference type="AlphaFoldDB" id="A0A930B6P5"/>
<dbReference type="GO" id="GO:0008360">
    <property type="term" value="P:regulation of cell shape"/>
    <property type="evidence" value="ECO:0007669"/>
    <property type="project" value="UniProtKB-KW"/>
</dbReference>
<keyword evidence="14 16" id="KW-0961">Cell wall biogenesis/degradation</keyword>
<dbReference type="SUPFAM" id="SSF56176">
    <property type="entry name" value="FAD-binding/transporter-associated domain-like"/>
    <property type="match status" value="1"/>
</dbReference>
<evidence type="ECO:0000256" key="3">
    <source>
        <dbReference type="ARBA" id="ARBA00004496"/>
    </source>
</evidence>
<dbReference type="PANTHER" id="PTHR21071">
    <property type="entry name" value="UDP-N-ACETYLENOLPYRUVOYLGLUCOSAMINE REDUCTASE"/>
    <property type="match status" value="1"/>
</dbReference>
<dbReference type="InterPro" id="IPR003170">
    <property type="entry name" value="MurB"/>
</dbReference>
<dbReference type="InterPro" id="IPR036635">
    <property type="entry name" value="MurB_C_sf"/>
</dbReference>
<evidence type="ECO:0000256" key="16">
    <source>
        <dbReference type="HAMAP-Rule" id="MF_00037"/>
    </source>
</evidence>
<evidence type="ECO:0000256" key="12">
    <source>
        <dbReference type="ARBA" id="ARBA00023002"/>
    </source>
</evidence>
<reference evidence="18" key="1">
    <citation type="submission" date="2020-04" db="EMBL/GenBank/DDBJ databases">
        <title>Deep metagenomics examines the oral microbiome during advanced dental caries in children, revealing novel taxa and co-occurrences with host molecules.</title>
        <authorList>
            <person name="Baker J.L."/>
            <person name="Morton J.T."/>
            <person name="Dinis M."/>
            <person name="Alvarez R."/>
            <person name="Tran N.C."/>
            <person name="Knight R."/>
            <person name="Edlund A."/>
        </authorList>
    </citation>
    <scope>NUCLEOTIDE SEQUENCE</scope>
    <source>
        <strain evidence="18">JCVI_32_bin.14</strain>
    </source>
</reference>
<dbReference type="EMBL" id="JABZMK010000001">
    <property type="protein sequence ID" value="MBF1128559.1"/>
    <property type="molecule type" value="Genomic_DNA"/>
</dbReference>
<evidence type="ECO:0000256" key="6">
    <source>
        <dbReference type="ARBA" id="ARBA00022618"/>
    </source>
</evidence>
<dbReference type="PROSITE" id="PS51387">
    <property type="entry name" value="FAD_PCMH"/>
    <property type="match status" value="1"/>
</dbReference>
<dbReference type="GO" id="GO:0071555">
    <property type="term" value="P:cell wall organization"/>
    <property type="evidence" value="ECO:0007669"/>
    <property type="project" value="UniProtKB-KW"/>
</dbReference>
<dbReference type="GO" id="GO:0051301">
    <property type="term" value="P:cell division"/>
    <property type="evidence" value="ECO:0007669"/>
    <property type="project" value="UniProtKB-KW"/>
</dbReference>
<accession>A0A930B6P5</accession>